<organism evidence="3 4">
    <name type="scientific">Lophiostoma macrostomum CBS 122681</name>
    <dbReference type="NCBI Taxonomy" id="1314788"/>
    <lineage>
        <taxon>Eukaryota</taxon>
        <taxon>Fungi</taxon>
        <taxon>Dikarya</taxon>
        <taxon>Ascomycota</taxon>
        <taxon>Pezizomycotina</taxon>
        <taxon>Dothideomycetes</taxon>
        <taxon>Pleosporomycetidae</taxon>
        <taxon>Pleosporales</taxon>
        <taxon>Lophiostomataceae</taxon>
        <taxon>Lophiostoma</taxon>
    </lineage>
</organism>
<dbReference type="InterPro" id="IPR013658">
    <property type="entry name" value="SGL"/>
</dbReference>
<dbReference type="AlphaFoldDB" id="A0A6A6TP12"/>
<evidence type="ECO:0000256" key="1">
    <source>
        <dbReference type="SAM" id="MobiDB-lite"/>
    </source>
</evidence>
<dbReference type="Proteomes" id="UP000799324">
    <property type="component" value="Unassembled WGS sequence"/>
</dbReference>
<dbReference type="Gene3D" id="2.120.10.30">
    <property type="entry name" value="TolB, C-terminal domain"/>
    <property type="match status" value="1"/>
</dbReference>
<protein>
    <submittedName>
        <fullName evidence="3">Calcium-dependent phosphotriesterase</fullName>
    </submittedName>
</protein>
<reference evidence="3" key="1">
    <citation type="journal article" date="2020" name="Stud. Mycol.">
        <title>101 Dothideomycetes genomes: a test case for predicting lifestyles and emergence of pathogens.</title>
        <authorList>
            <person name="Haridas S."/>
            <person name="Albert R."/>
            <person name="Binder M."/>
            <person name="Bloem J."/>
            <person name="Labutti K."/>
            <person name="Salamov A."/>
            <person name="Andreopoulos B."/>
            <person name="Baker S."/>
            <person name="Barry K."/>
            <person name="Bills G."/>
            <person name="Bluhm B."/>
            <person name="Cannon C."/>
            <person name="Castanera R."/>
            <person name="Culley D."/>
            <person name="Daum C."/>
            <person name="Ezra D."/>
            <person name="Gonzalez J."/>
            <person name="Henrissat B."/>
            <person name="Kuo A."/>
            <person name="Liang C."/>
            <person name="Lipzen A."/>
            <person name="Lutzoni F."/>
            <person name="Magnuson J."/>
            <person name="Mondo S."/>
            <person name="Nolan M."/>
            <person name="Ohm R."/>
            <person name="Pangilinan J."/>
            <person name="Park H.-J."/>
            <person name="Ramirez L."/>
            <person name="Alfaro M."/>
            <person name="Sun H."/>
            <person name="Tritt A."/>
            <person name="Yoshinaga Y."/>
            <person name="Zwiers L.-H."/>
            <person name="Turgeon B."/>
            <person name="Goodwin S."/>
            <person name="Spatafora J."/>
            <person name="Crous P."/>
            <person name="Grigoriev I."/>
        </authorList>
    </citation>
    <scope>NUCLEOTIDE SEQUENCE</scope>
    <source>
        <strain evidence="3">CBS 122681</strain>
    </source>
</reference>
<dbReference type="SUPFAM" id="SSF63829">
    <property type="entry name" value="Calcium-dependent phosphotriesterase"/>
    <property type="match status" value="1"/>
</dbReference>
<feature type="compositionally biased region" description="Pro residues" evidence="1">
    <location>
        <begin position="185"/>
        <end position="194"/>
    </location>
</feature>
<dbReference type="OrthoDB" id="423498at2759"/>
<proteinExistence type="predicted"/>
<dbReference type="PANTHER" id="PTHR47064">
    <property type="entry name" value="PUTATIVE (AFU_ORTHOLOGUE AFUA_1G08990)-RELATED"/>
    <property type="match status" value="1"/>
</dbReference>
<dbReference type="PANTHER" id="PTHR47064:SF2">
    <property type="entry name" value="SMP-30_GLUCONOLACTONASE_LRE-LIKE REGION DOMAIN-CONTAINING PROTEIN-RELATED"/>
    <property type="match status" value="1"/>
</dbReference>
<dbReference type="InterPro" id="IPR011042">
    <property type="entry name" value="6-blade_b-propeller_TolB-like"/>
</dbReference>
<dbReference type="Pfam" id="PF08450">
    <property type="entry name" value="SGL"/>
    <property type="match status" value="1"/>
</dbReference>
<feature type="region of interest" description="Disordered" evidence="1">
    <location>
        <begin position="602"/>
        <end position="638"/>
    </location>
</feature>
<sequence>MATTSIIARLPVDYIDLPEYHDAVDRLKLLNRGSGFQIVIQRTKQDRTNLKATRKVFLQCDKSRIYKSKSTGQRKSSTRSTECPWRCSLTRVPERNGWHVEVLCAEHNHELEDSDPAPTLQRRQKPRPPPRALAALAAYQPETPSTTPGPSQQVSSAPVTMPAFHQAFPIPPGGFQPVMYQGPTQPTPGPPPVLPSFAQAYPASSDMNSAPPQTHGGVGPATLSSQLESAASQATGPQYQSKAHQNRRKGFSIISQIPRVSVPLSQRVVSNSRNPVTIDAPAFVIYNDSFNAILGSNPNLLIAYEDTFPFAHGAAVFSPHRDIVFVSSAQFVPAGRYEKTVMISRLNRKPDGSWIRSEILTLCVLTNSGTTYGDDGILFCTQGDYRDPGGLVHMEPDYPYRTTVMLNNYLGRRFNSVSDCVVHSDGSIWFTDPIYGFEQGQRAKPELPNQVYRFDPGTGDVRVVADGFGRPKGICFAPDERTVYITDTDAVHGDGSVDYTRASTIYAFDVEDKQNTKWLTNRHIFAMPDKGVPNAVKCDAAGNVYAACGDGLNIWNSAGVLLGKVLVHKGISGFCFGNSGELFLLNESIFWILTVSETVSGAGREQNEDVRPGASGDTGENREHAENGDDSDSMRSLF</sequence>
<evidence type="ECO:0000259" key="2">
    <source>
        <dbReference type="Pfam" id="PF08450"/>
    </source>
</evidence>
<feature type="domain" description="SMP-30/Gluconolactonase/LRE-like region" evidence="2">
    <location>
        <begin position="406"/>
        <end position="578"/>
    </location>
</feature>
<dbReference type="EMBL" id="MU004293">
    <property type="protein sequence ID" value="KAF2661512.1"/>
    <property type="molecule type" value="Genomic_DNA"/>
</dbReference>
<dbReference type="InterPro" id="IPR052988">
    <property type="entry name" value="Oryzine_lactonohydrolase"/>
</dbReference>
<evidence type="ECO:0000313" key="4">
    <source>
        <dbReference type="Proteomes" id="UP000799324"/>
    </source>
</evidence>
<accession>A0A6A6TP12</accession>
<gene>
    <name evidence="3" type="ORF">K491DRAFT_687299</name>
</gene>
<feature type="region of interest" description="Disordered" evidence="1">
    <location>
        <begin position="164"/>
        <end position="247"/>
    </location>
</feature>
<keyword evidence="4" id="KW-1185">Reference proteome</keyword>
<feature type="compositionally biased region" description="Low complexity" evidence="1">
    <location>
        <begin position="221"/>
        <end position="235"/>
    </location>
</feature>
<name>A0A6A6TP12_9PLEO</name>
<evidence type="ECO:0000313" key="3">
    <source>
        <dbReference type="EMBL" id="KAF2661512.1"/>
    </source>
</evidence>